<dbReference type="Proteomes" id="UP000037510">
    <property type="component" value="Unassembled WGS sequence"/>
</dbReference>
<protein>
    <submittedName>
        <fullName evidence="1">Uncharacterized protein</fullName>
    </submittedName>
</protein>
<dbReference type="EMBL" id="JTDY01006880">
    <property type="protein sequence ID" value="KOB65622.1"/>
    <property type="molecule type" value="Genomic_DNA"/>
</dbReference>
<keyword evidence="2" id="KW-1185">Reference proteome</keyword>
<gene>
    <name evidence="1" type="ORF">OBRU01_22446</name>
</gene>
<dbReference type="Gene3D" id="2.60.40.10">
    <property type="entry name" value="Immunoglobulins"/>
    <property type="match status" value="1"/>
</dbReference>
<dbReference type="STRING" id="104452.A0A0L7KQQ8"/>
<feature type="non-terminal residue" evidence="1">
    <location>
        <position position="1"/>
    </location>
</feature>
<sequence length="795" mass="89199">GLLQRRDLMPSIIQNANREDSLWVKNTLNRSSGDLASVEIKGSRMYRPICLSSPKEASYQSLRYYVGRHISVEWLSFPFGQAETPSLMLTCQLPIRPGRDAVTYAHMSASHSARPGRHHSCSHKSIRVINVSKSECRLSIRPPARRELDVELCGTRGLTLTSGAAVELNIHFSTDIIELGARLLGDVHCVQVMFHSEATHAAFFLLTEDAWLSFCLDALTSHGALEADPFVVQPAWWSGGGAVQARVWCRANSTGLHTAALRILSSTAVVRPLHLLADSLYYRPNHITVEAHPKDYDICSADDLNCEYFVHLGTAFPRRALTTSVQLINNSPVVYSYYWSVRPWGGTVSPSMSENARCIRVEPARGRIEPRSSCALQVCASDVGAALGTQRAVLMVVLTKCARWYVLRWRCGGKWRRCATQLFGCDDIHGQWHVPEAMPAPAPAKMTSAQSCTMTIRCPLPALPNEYPETDIITLKAPKKEWMFHCCISRQCATRHPALRPAIVWLGVVPPGVPMKATLKITNDTHQHICWWATPYRWHGENTPSRACVGRAPCESCRERNCSCALLKPWTVAWPRWRRCSAPRLTCAAWRRARGWKAAPHSSCIGCWPRGCDRGTAILRPRTALTLSQPSCYRLRVTNLTPIPTTVTWDSPPEAEALKVLIIPNELQIKSYGEVQFQESVRPARVSAPRASEAQLQTALPHRRCLQVVLDGSRVCGRRVYLRCARVRHAYRPVVLDGRRVCSRRVYLRRARVRHAYRPLYLIIDTEIAGLEILCEIPIGENIKTDSTLIVRRSQ</sequence>
<dbReference type="InterPro" id="IPR013783">
    <property type="entry name" value="Ig-like_fold"/>
</dbReference>
<evidence type="ECO:0000313" key="2">
    <source>
        <dbReference type="Proteomes" id="UP000037510"/>
    </source>
</evidence>
<feature type="non-terminal residue" evidence="1">
    <location>
        <position position="795"/>
    </location>
</feature>
<name>A0A0L7KQQ8_OPEBR</name>
<evidence type="ECO:0000313" key="1">
    <source>
        <dbReference type="EMBL" id="KOB65622.1"/>
    </source>
</evidence>
<comment type="caution">
    <text evidence="1">The sequence shown here is derived from an EMBL/GenBank/DDBJ whole genome shotgun (WGS) entry which is preliminary data.</text>
</comment>
<reference evidence="1 2" key="1">
    <citation type="journal article" date="2015" name="Genome Biol. Evol.">
        <title>The genome of winter moth (Operophtera brumata) provides a genomic perspective on sexual dimorphism and phenology.</title>
        <authorList>
            <person name="Derks M.F."/>
            <person name="Smit S."/>
            <person name="Salis L."/>
            <person name="Schijlen E."/>
            <person name="Bossers A."/>
            <person name="Mateman C."/>
            <person name="Pijl A.S."/>
            <person name="de Ridder D."/>
            <person name="Groenen M.A."/>
            <person name="Visser M.E."/>
            <person name="Megens H.J."/>
        </authorList>
    </citation>
    <scope>NUCLEOTIDE SEQUENCE [LARGE SCALE GENOMIC DNA]</scope>
    <source>
        <strain evidence="1">WM2013NL</strain>
        <tissue evidence="1">Head and thorax</tissue>
    </source>
</reference>
<dbReference type="AlphaFoldDB" id="A0A0L7KQQ8"/>
<organism evidence="1 2">
    <name type="scientific">Operophtera brumata</name>
    <name type="common">Winter moth</name>
    <name type="synonym">Phalaena brumata</name>
    <dbReference type="NCBI Taxonomy" id="104452"/>
    <lineage>
        <taxon>Eukaryota</taxon>
        <taxon>Metazoa</taxon>
        <taxon>Ecdysozoa</taxon>
        <taxon>Arthropoda</taxon>
        <taxon>Hexapoda</taxon>
        <taxon>Insecta</taxon>
        <taxon>Pterygota</taxon>
        <taxon>Neoptera</taxon>
        <taxon>Endopterygota</taxon>
        <taxon>Lepidoptera</taxon>
        <taxon>Glossata</taxon>
        <taxon>Ditrysia</taxon>
        <taxon>Geometroidea</taxon>
        <taxon>Geometridae</taxon>
        <taxon>Larentiinae</taxon>
        <taxon>Operophtera</taxon>
    </lineage>
</organism>
<proteinExistence type="predicted"/>
<accession>A0A0L7KQQ8</accession>